<evidence type="ECO:0000256" key="1">
    <source>
        <dbReference type="ARBA" id="ARBA00005323"/>
    </source>
</evidence>
<keyword evidence="5" id="KW-1185">Reference proteome</keyword>
<evidence type="ECO:0000259" key="3">
    <source>
        <dbReference type="SMART" id="SM01119"/>
    </source>
</evidence>
<dbReference type="Gene3D" id="2.40.37.20">
    <property type="entry name" value="D-serine dehydratase-like domain"/>
    <property type="match status" value="1"/>
</dbReference>
<dbReference type="GO" id="GO:0036088">
    <property type="term" value="P:D-serine catabolic process"/>
    <property type="evidence" value="ECO:0007669"/>
    <property type="project" value="TreeGrafter"/>
</dbReference>
<dbReference type="PANTHER" id="PTHR28004">
    <property type="entry name" value="ZGC:162816-RELATED"/>
    <property type="match status" value="1"/>
</dbReference>
<dbReference type="Pfam" id="PF14031">
    <property type="entry name" value="D-ser_dehydrat"/>
    <property type="match status" value="1"/>
</dbReference>
<dbReference type="SMART" id="SM01119">
    <property type="entry name" value="D-ser_dehydrat"/>
    <property type="match status" value="1"/>
</dbReference>
<dbReference type="PANTHER" id="PTHR28004:SF2">
    <property type="entry name" value="D-SERINE DEHYDRATASE"/>
    <property type="match status" value="1"/>
</dbReference>
<reference evidence="4 5" key="1">
    <citation type="submission" date="2019-08" db="EMBL/GenBank/DDBJ databases">
        <title>Hyperibacter terrae gen. nov., sp. nov. and Hyperibacter viscosus sp. nov., two new members in the family Rhodospirillaceae isolated from the rhizosphere of Hypericum perforatum.</title>
        <authorList>
            <person name="Noviana Z."/>
        </authorList>
    </citation>
    <scope>NUCLEOTIDE SEQUENCE [LARGE SCALE GENOMIC DNA]</scope>
    <source>
        <strain evidence="4 5">R5959</strain>
    </source>
</reference>
<accession>A0A5J6N4I8</accession>
<dbReference type="Proteomes" id="UP000325797">
    <property type="component" value="Chromosome"/>
</dbReference>
<sequence>MTTASSPIGMPKDMLDTPALLVDLDVMMANVARVASICRRNGVQWRPHIKGQKTIAIARQELAAGAIGITCAKLGEAEVMASAGIRNILIANQIVSPIKVRRLLDLLDRADPIVAVDSIENLHELADAAKARGRRLNVVIEVDVGMKRAGVGPGEPVLALARAIAGRPEIVFRGVMGWESHTVTIADPEQKRLAVAGAIAQLTASADSCRRAGFAVDIVSCGGTGTFPYCAEQPGVTEVQVGGAVFSDMYYRTKFHVDFPCALTVLATVTSRPTPNRIVLDAGKKVMSSDAAMPMPLGLPEISSLRLSAEHMTIELLNPSDRPSIGDRIELIVGYSDTTVHLHDEIVGIRDGKVEAVWPVAARGKSK</sequence>
<evidence type="ECO:0000313" key="4">
    <source>
        <dbReference type="EMBL" id="QEX24739.1"/>
    </source>
</evidence>
<dbReference type="CDD" id="cd06819">
    <property type="entry name" value="PLPDE_III_LS_D-TA"/>
    <property type="match status" value="1"/>
</dbReference>
<evidence type="ECO:0000313" key="5">
    <source>
        <dbReference type="Proteomes" id="UP000325797"/>
    </source>
</evidence>
<keyword evidence="2" id="KW-0456">Lyase</keyword>
<feature type="domain" description="D-serine dehydratase-like" evidence="3">
    <location>
        <begin position="262"/>
        <end position="350"/>
    </location>
</feature>
<dbReference type="KEGG" id="hadh:FRZ61_46800"/>
<comment type="similarity">
    <text evidence="1">Belongs to the DSD1 family.</text>
</comment>
<protein>
    <submittedName>
        <fullName evidence="4">Alanine racemase</fullName>
    </submittedName>
</protein>
<dbReference type="InterPro" id="IPR042208">
    <property type="entry name" value="D-ser_dehydrat-like_sf"/>
</dbReference>
<dbReference type="Gene3D" id="3.20.20.10">
    <property type="entry name" value="Alanine racemase"/>
    <property type="match status" value="1"/>
</dbReference>
<dbReference type="OrthoDB" id="9772497at2"/>
<dbReference type="AlphaFoldDB" id="A0A5J6N4I8"/>
<dbReference type="InterPro" id="IPR001608">
    <property type="entry name" value="Ala_racemase_N"/>
</dbReference>
<dbReference type="Pfam" id="PF01168">
    <property type="entry name" value="Ala_racemase_N"/>
    <property type="match status" value="1"/>
</dbReference>
<gene>
    <name evidence="4" type="ORF">FRZ61_46800</name>
</gene>
<name>A0A5J6N4I8_9PROT</name>
<dbReference type="InterPro" id="IPR051466">
    <property type="entry name" value="D-amino_acid_metab_enzyme"/>
</dbReference>
<dbReference type="GO" id="GO:0008721">
    <property type="term" value="F:D-serine ammonia-lyase activity"/>
    <property type="evidence" value="ECO:0007669"/>
    <property type="project" value="TreeGrafter"/>
</dbReference>
<evidence type="ECO:0000256" key="2">
    <source>
        <dbReference type="ARBA" id="ARBA00023239"/>
    </source>
</evidence>
<dbReference type="EMBL" id="CP042582">
    <property type="protein sequence ID" value="QEX24739.1"/>
    <property type="molecule type" value="Genomic_DNA"/>
</dbReference>
<proteinExistence type="inferred from homology"/>
<dbReference type="SUPFAM" id="SSF51419">
    <property type="entry name" value="PLP-binding barrel"/>
    <property type="match status" value="1"/>
</dbReference>
<organism evidence="4 5">
    <name type="scientific">Hypericibacter adhaerens</name>
    <dbReference type="NCBI Taxonomy" id="2602016"/>
    <lineage>
        <taxon>Bacteria</taxon>
        <taxon>Pseudomonadati</taxon>
        <taxon>Pseudomonadota</taxon>
        <taxon>Alphaproteobacteria</taxon>
        <taxon>Rhodospirillales</taxon>
        <taxon>Dongiaceae</taxon>
        <taxon>Hypericibacter</taxon>
    </lineage>
</organism>
<dbReference type="RefSeq" id="WP_151119992.1">
    <property type="nucleotide sequence ID" value="NZ_CP042582.1"/>
</dbReference>
<dbReference type="InterPro" id="IPR026956">
    <property type="entry name" value="D-ser_dehydrat-like_dom"/>
</dbReference>
<dbReference type="InterPro" id="IPR029066">
    <property type="entry name" value="PLP-binding_barrel"/>
</dbReference>